<dbReference type="EMBL" id="FMWO01000061">
    <property type="protein sequence ID" value="SCZ86385.1"/>
    <property type="molecule type" value="Genomic_DNA"/>
</dbReference>
<evidence type="ECO:0008006" key="5">
    <source>
        <dbReference type="Google" id="ProtNLM"/>
    </source>
</evidence>
<feature type="region of interest" description="Disordered" evidence="1">
    <location>
        <begin position="114"/>
        <end position="145"/>
    </location>
</feature>
<protein>
    <recommendedName>
        <fullName evidence="5">Transmembrane protein</fullName>
    </recommendedName>
</protein>
<proteinExistence type="predicted"/>
<sequence length="145" mass="15599">MKRTDAQEEQEGFVRGFHDIPSDNKLCQMSFVELAAELTASENDSPKFIAIERELKKHIAKDQAKINLPNMLYAACVGGTFALAGVVLGYCLKNDVTSTSSVQGVEKSALYPSLQNGNAPVSKPSVMPPAIHPAPAQNNAQPSKQ</sequence>
<reference evidence="3 4" key="1">
    <citation type="submission" date="2016-10" db="EMBL/GenBank/DDBJ databases">
        <authorList>
            <person name="de Groot N.N."/>
        </authorList>
    </citation>
    <scope>NUCLEOTIDE SEQUENCE [LARGE SCALE GENOMIC DNA]</scope>
    <source>
        <strain evidence="3">1</strain>
    </source>
</reference>
<dbReference type="AlphaFoldDB" id="A0A1G5SGR5"/>
<dbReference type="Proteomes" id="UP000198729">
    <property type="component" value="Unassembled WGS sequence"/>
</dbReference>
<dbReference type="STRING" id="51642.NSMM_520055"/>
<evidence type="ECO:0000256" key="1">
    <source>
        <dbReference type="SAM" id="MobiDB-lite"/>
    </source>
</evidence>
<organism evidence="3 4">
    <name type="scientific">Nitrosomonas mobilis</name>
    <dbReference type="NCBI Taxonomy" id="51642"/>
    <lineage>
        <taxon>Bacteria</taxon>
        <taxon>Pseudomonadati</taxon>
        <taxon>Pseudomonadota</taxon>
        <taxon>Betaproteobacteria</taxon>
        <taxon>Nitrosomonadales</taxon>
        <taxon>Nitrosomonadaceae</taxon>
        <taxon>Nitrosomonas</taxon>
    </lineage>
</organism>
<name>A0A1G5SGR5_9PROT</name>
<evidence type="ECO:0000313" key="4">
    <source>
        <dbReference type="Proteomes" id="UP000198729"/>
    </source>
</evidence>
<evidence type="ECO:0000256" key="2">
    <source>
        <dbReference type="SAM" id="Phobius"/>
    </source>
</evidence>
<evidence type="ECO:0000313" key="3">
    <source>
        <dbReference type="EMBL" id="SCZ86385.1"/>
    </source>
</evidence>
<accession>A0A1G5SGR5</accession>
<feature type="transmembrane region" description="Helical" evidence="2">
    <location>
        <begin position="71"/>
        <end position="90"/>
    </location>
</feature>
<feature type="compositionally biased region" description="Polar residues" evidence="1">
    <location>
        <begin position="136"/>
        <end position="145"/>
    </location>
</feature>
<gene>
    <name evidence="3" type="ORF">NSMM_520055</name>
</gene>
<keyword evidence="2" id="KW-1133">Transmembrane helix</keyword>
<keyword evidence="2" id="KW-0812">Transmembrane</keyword>
<dbReference type="RefSeq" id="WP_090287396.1">
    <property type="nucleotide sequence ID" value="NZ_FMWO01000061.1"/>
</dbReference>
<keyword evidence="2" id="KW-0472">Membrane</keyword>
<keyword evidence="4" id="KW-1185">Reference proteome</keyword>